<dbReference type="OrthoDB" id="9811423at2"/>
<organism evidence="1 2">
    <name type="scientific">Paroceanicella profunda</name>
    <dbReference type="NCBI Taxonomy" id="2579971"/>
    <lineage>
        <taxon>Bacteria</taxon>
        <taxon>Pseudomonadati</taxon>
        <taxon>Pseudomonadota</taxon>
        <taxon>Alphaproteobacteria</taxon>
        <taxon>Rhodobacterales</taxon>
        <taxon>Paracoccaceae</taxon>
        <taxon>Paroceanicella</taxon>
    </lineage>
</organism>
<dbReference type="KEGG" id="ppru:FDP22_15755"/>
<dbReference type="Proteomes" id="UP000305888">
    <property type="component" value="Chromosome"/>
</dbReference>
<accession>A0A5B8G354</accession>
<sequence length="80" mass="8941">MTDEIWARNEIDSPCVKICVMHPGAGLCTGCLRTLDEIAGWSGLPAAERARIMAELPDRRALLRAPQNRPSARRRARRTD</sequence>
<proteinExistence type="predicted"/>
<dbReference type="RefSeq" id="WP_138575117.1">
    <property type="nucleotide sequence ID" value="NZ_CP040818.1"/>
</dbReference>
<dbReference type="AlphaFoldDB" id="A0A5B8G354"/>
<keyword evidence="2" id="KW-1185">Reference proteome</keyword>
<dbReference type="Pfam" id="PF06945">
    <property type="entry name" value="DUF1289"/>
    <property type="match status" value="1"/>
</dbReference>
<reference evidence="1 2" key="1">
    <citation type="submission" date="2019-06" db="EMBL/GenBank/DDBJ databases">
        <title>Genome sequence of Rhodobacteraceae bacterium D4M1.</title>
        <authorList>
            <person name="Cao J."/>
        </authorList>
    </citation>
    <scope>NUCLEOTIDE SEQUENCE [LARGE SCALE GENOMIC DNA]</scope>
    <source>
        <strain evidence="1 2">D4M1</strain>
    </source>
</reference>
<evidence type="ECO:0000313" key="1">
    <source>
        <dbReference type="EMBL" id="QDL93113.1"/>
    </source>
</evidence>
<dbReference type="PANTHER" id="PTHR35175:SF2">
    <property type="entry name" value="DUF1289 DOMAIN-CONTAINING PROTEIN"/>
    <property type="match status" value="1"/>
</dbReference>
<protein>
    <submittedName>
        <fullName evidence="1">DUF1289 domain-containing protein</fullName>
    </submittedName>
</protein>
<dbReference type="PANTHER" id="PTHR35175">
    <property type="entry name" value="DUF1289 DOMAIN-CONTAINING PROTEIN"/>
    <property type="match status" value="1"/>
</dbReference>
<evidence type="ECO:0000313" key="2">
    <source>
        <dbReference type="Proteomes" id="UP000305888"/>
    </source>
</evidence>
<name>A0A5B8G354_9RHOB</name>
<dbReference type="InterPro" id="IPR010710">
    <property type="entry name" value="DUF1289"/>
</dbReference>
<dbReference type="EMBL" id="CP040818">
    <property type="protein sequence ID" value="QDL93113.1"/>
    <property type="molecule type" value="Genomic_DNA"/>
</dbReference>
<gene>
    <name evidence="1" type="ORF">FDP22_15755</name>
</gene>